<proteinExistence type="predicted"/>
<protein>
    <submittedName>
        <fullName evidence="2">Uncharacterized protein</fullName>
    </submittedName>
</protein>
<dbReference type="EMBL" id="VSRR010041269">
    <property type="protein sequence ID" value="MPC75498.1"/>
    <property type="molecule type" value="Genomic_DNA"/>
</dbReference>
<evidence type="ECO:0000313" key="2">
    <source>
        <dbReference type="EMBL" id="MPC75498.1"/>
    </source>
</evidence>
<sequence length="83" mass="9367">MIYARCSPRPGVLALHQHRSLEFPATVQTCITSALSQHYPDITLGFRRPPPFAAGSQNDAMRTGVWEERERKGEEGEARLEED</sequence>
<feature type="region of interest" description="Disordered" evidence="1">
    <location>
        <begin position="48"/>
        <end position="83"/>
    </location>
</feature>
<accession>A0A5B7I3J4</accession>
<keyword evidence="3" id="KW-1185">Reference proteome</keyword>
<dbReference type="AlphaFoldDB" id="A0A5B7I3J4"/>
<feature type="compositionally biased region" description="Basic and acidic residues" evidence="1">
    <location>
        <begin position="65"/>
        <end position="83"/>
    </location>
</feature>
<name>A0A5B7I3J4_PORTR</name>
<reference evidence="2 3" key="1">
    <citation type="submission" date="2019-05" db="EMBL/GenBank/DDBJ databases">
        <title>Another draft genome of Portunus trituberculatus and its Hox gene families provides insights of decapod evolution.</title>
        <authorList>
            <person name="Jeong J.-H."/>
            <person name="Song I."/>
            <person name="Kim S."/>
            <person name="Choi T."/>
            <person name="Kim D."/>
            <person name="Ryu S."/>
            <person name="Kim W."/>
        </authorList>
    </citation>
    <scope>NUCLEOTIDE SEQUENCE [LARGE SCALE GENOMIC DNA]</scope>
    <source>
        <tissue evidence="2">Muscle</tissue>
    </source>
</reference>
<organism evidence="2 3">
    <name type="scientific">Portunus trituberculatus</name>
    <name type="common">Swimming crab</name>
    <name type="synonym">Neptunus trituberculatus</name>
    <dbReference type="NCBI Taxonomy" id="210409"/>
    <lineage>
        <taxon>Eukaryota</taxon>
        <taxon>Metazoa</taxon>
        <taxon>Ecdysozoa</taxon>
        <taxon>Arthropoda</taxon>
        <taxon>Crustacea</taxon>
        <taxon>Multicrustacea</taxon>
        <taxon>Malacostraca</taxon>
        <taxon>Eumalacostraca</taxon>
        <taxon>Eucarida</taxon>
        <taxon>Decapoda</taxon>
        <taxon>Pleocyemata</taxon>
        <taxon>Brachyura</taxon>
        <taxon>Eubrachyura</taxon>
        <taxon>Portunoidea</taxon>
        <taxon>Portunidae</taxon>
        <taxon>Portuninae</taxon>
        <taxon>Portunus</taxon>
    </lineage>
</organism>
<evidence type="ECO:0000313" key="3">
    <source>
        <dbReference type="Proteomes" id="UP000324222"/>
    </source>
</evidence>
<comment type="caution">
    <text evidence="2">The sequence shown here is derived from an EMBL/GenBank/DDBJ whole genome shotgun (WGS) entry which is preliminary data.</text>
</comment>
<dbReference type="Proteomes" id="UP000324222">
    <property type="component" value="Unassembled WGS sequence"/>
</dbReference>
<gene>
    <name evidence="2" type="ORF">E2C01_069888</name>
</gene>
<evidence type="ECO:0000256" key="1">
    <source>
        <dbReference type="SAM" id="MobiDB-lite"/>
    </source>
</evidence>